<evidence type="ECO:0000313" key="1">
    <source>
        <dbReference type="EMBL" id="RYO80395.1"/>
    </source>
</evidence>
<sequence length="172" mass="18951">MFPTVASTTSTEKFAAGVVGAVELFLWGKQGQEQRETTASSQAQALAQELAQEKKNRESEAAQPMWDYFEARHQRMPLVAVPEVVGPYNLDRHDFVRRARKLTEKDPPFILFCNKKLSASAVQFCPGIVITDEFHPYKGSSARNGTLASTSVWALTVNATHVSSPTAYSSIS</sequence>
<proteinExistence type="predicted"/>
<dbReference type="Proteomes" id="UP000294003">
    <property type="component" value="Unassembled WGS sequence"/>
</dbReference>
<reference evidence="1 2" key="1">
    <citation type="submission" date="2018-06" db="EMBL/GenBank/DDBJ databases">
        <title>Complete Genomes of Monosporascus.</title>
        <authorList>
            <person name="Robinson A.J."/>
            <person name="Natvig D.O."/>
        </authorList>
    </citation>
    <scope>NUCLEOTIDE SEQUENCE [LARGE SCALE GENOMIC DNA]</scope>
    <source>
        <strain evidence="1 2">CBS 609.92</strain>
    </source>
</reference>
<organism evidence="1 2">
    <name type="scientific">Monosporascus cannonballus</name>
    <dbReference type="NCBI Taxonomy" id="155416"/>
    <lineage>
        <taxon>Eukaryota</taxon>
        <taxon>Fungi</taxon>
        <taxon>Dikarya</taxon>
        <taxon>Ascomycota</taxon>
        <taxon>Pezizomycotina</taxon>
        <taxon>Sordariomycetes</taxon>
        <taxon>Xylariomycetidae</taxon>
        <taxon>Xylariales</taxon>
        <taxon>Xylariales incertae sedis</taxon>
        <taxon>Monosporascus</taxon>
    </lineage>
</organism>
<keyword evidence="2" id="KW-1185">Reference proteome</keyword>
<gene>
    <name evidence="1" type="ORF">DL762_007667</name>
</gene>
<protein>
    <submittedName>
        <fullName evidence="1">Uncharacterized protein</fullName>
    </submittedName>
</protein>
<accession>A0ABY0GZC3</accession>
<comment type="caution">
    <text evidence="1">The sequence shown here is derived from an EMBL/GenBank/DDBJ whole genome shotgun (WGS) entry which is preliminary data.</text>
</comment>
<name>A0ABY0GZC3_9PEZI</name>
<dbReference type="EMBL" id="QJNS01000291">
    <property type="protein sequence ID" value="RYO80395.1"/>
    <property type="molecule type" value="Genomic_DNA"/>
</dbReference>
<evidence type="ECO:0000313" key="2">
    <source>
        <dbReference type="Proteomes" id="UP000294003"/>
    </source>
</evidence>